<dbReference type="EC" id="6.3.2.1" evidence="9"/>
<evidence type="ECO:0000313" key="11">
    <source>
        <dbReference type="Proteomes" id="UP000077856"/>
    </source>
</evidence>
<feature type="binding site" evidence="9">
    <location>
        <position position="153"/>
    </location>
    <ligand>
        <name>(R)-pantoate</name>
        <dbReference type="ChEBI" id="CHEBI:15980"/>
    </ligand>
</feature>
<dbReference type="GO" id="GO:0005524">
    <property type="term" value="F:ATP binding"/>
    <property type="evidence" value="ECO:0007669"/>
    <property type="project" value="UniProtKB-KW"/>
</dbReference>
<dbReference type="RefSeq" id="WP_019380445.1">
    <property type="nucleotide sequence ID" value="NZ_CP015506.1"/>
</dbReference>
<dbReference type="FunFam" id="3.40.50.620:FF:000013">
    <property type="entry name" value="Pantothenate synthetase"/>
    <property type="match status" value="1"/>
</dbReference>
<comment type="catalytic activity">
    <reaction evidence="8 9">
        <text>(R)-pantoate + beta-alanine + ATP = (R)-pantothenate + AMP + diphosphate + H(+)</text>
        <dbReference type="Rhea" id="RHEA:10912"/>
        <dbReference type="ChEBI" id="CHEBI:15378"/>
        <dbReference type="ChEBI" id="CHEBI:15980"/>
        <dbReference type="ChEBI" id="CHEBI:29032"/>
        <dbReference type="ChEBI" id="CHEBI:30616"/>
        <dbReference type="ChEBI" id="CHEBI:33019"/>
        <dbReference type="ChEBI" id="CHEBI:57966"/>
        <dbReference type="ChEBI" id="CHEBI:456215"/>
        <dbReference type="EC" id="6.3.2.1"/>
    </reaction>
</comment>
<dbReference type="InterPro" id="IPR004821">
    <property type="entry name" value="Cyt_trans-like"/>
</dbReference>
<feature type="binding site" evidence="9">
    <location>
        <begin position="147"/>
        <end position="150"/>
    </location>
    <ligand>
        <name>ATP</name>
        <dbReference type="ChEBI" id="CHEBI:30616"/>
    </ligand>
</feature>
<dbReference type="PANTHER" id="PTHR21299:SF1">
    <property type="entry name" value="PANTOATE--BETA-ALANINE LIGASE"/>
    <property type="match status" value="1"/>
</dbReference>
<dbReference type="InterPro" id="IPR003721">
    <property type="entry name" value="Pantoate_ligase"/>
</dbReference>
<name>A0A161J5W3_9BACI</name>
<dbReference type="UniPathway" id="UPA00028">
    <property type="reaction ID" value="UER00005"/>
</dbReference>
<dbReference type="Gene3D" id="3.30.1300.10">
    <property type="entry name" value="Pantoate-beta-alanine ligase, C-terminal domain"/>
    <property type="match status" value="1"/>
</dbReference>
<dbReference type="FunFam" id="3.30.1300.10:FF:000001">
    <property type="entry name" value="Pantothenate synthetase"/>
    <property type="match status" value="1"/>
</dbReference>
<dbReference type="SUPFAM" id="SSF52374">
    <property type="entry name" value="Nucleotidylyl transferase"/>
    <property type="match status" value="1"/>
</dbReference>
<evidence type="ECO:0000256" key="8">
    <source>
        <dbReference type="ARBA" id="ARBA00048258"/>
    </source>
</evidence>
<dbReference type="eggNOG" id="COG0414">
    <property type="taxonomic scope" value="Bacteria"/>
</dbReference>
<comment type="pathway">
    <text evidence="1 9">Cofactor biosynthesis; (R)-pantothenate biosynthesis; (R)-pantothenate from (R)-pantoate and beta-alanine: step 1/1.</text>
</comment>
<keyword evidence="4 9" id="KW-0436">Ligase</keyword>
<dbReference type="GO" id="GO:0005829">
    <property type="term" value="C:cytosol"/>
    <property type="evidence" value="ECO:0007669"/>
    <property type="project" value="TreeGrafter"/>
</dbReference>
<comment type="similarity">
    <text evidence="2 9">Belongs to the pantothenate synthetase family.</text>
</comment>
<keyword evidence="7 9" id="KW-0067">ATP-binding</keyword>
<comment type="subcellular location">
    <subcellularLocation>
        <location evidence="9">Cytoplasm</location>
    </subcellularLocation>
</comment>
<dbReference type="AlphaFoldDB" id="A0A161J5W3"/>
<dbReference type="PANTHER" id="PTHR21299">
    <property type="entry name" value="CYTIDYLATE KINASE/PANTOATE-BETA-ALANINE LIGASE"/>
    <property type="match status" value="1"/>
</dbReference>
<dbReference type="GO" id="GO:0015940">
    <property type="term" value="P:pantothenate biosynthetic process"/>
    <property type="evidence" value="ECO:0007669"/>
    <property type="project" value="UniProtKB-UniRule"/>
</dbReference>
<sequence>MRTITDIREMQSIALQLKREGKTIGFVPTMGYLHEGHLSLLSAAREENDVTVVSIFVNPLQFGPKEDLATYPRDFERDSSLAEKEGNDYIFFPSAEEMYPETPSVTAKVQDRTDVLCGKSRPGHFDGVATVLIKLFNIVQPDKVYFGMKDAQQVAVVDGLVRDFNIPVEIVPVQTVREEDGLAKSSRNVHLLPAERDQAAALHQSLKMAESAIDEGEQDPRKILACMKEFITKNTSGEIDYIEILSYPHLKQLSRLEGKIIIAMAVKFSKARLIDNAIISVKKQS</sequence>
<dbReference type="Pfam" id="PF02569">
    <property type="entry name" value="Pantoate_ligase"/>
    <property type="match status" value="1"/>
</dbReference>
<evidence type="ECO:0000256" key="6">
    <source>
        <dbReference type="ARBA" id="ARBA00022741"/>
    </source>
</evidence>
<comment type="miscellaneous">
    <text evidence="9">The reaction proceeds by a bi uni uni bi ping pong mechanism.</text>
</comment>
<feature type="binding site" evidence="9">
    <location>
        <begin position="30"/>
        <end position="37"/>
    </location>
    <ligand>
        <name>ATP</name>
        <dbReference type="ChEBI" id="CHEBI:30616"/>
    </ligand>
</feature>
<feature type="binding site" evidence="9">
    <location>
        <begin position="184"/>
        <end position="187"/>
    </location>
    <ligand>
        <name>ATP</name>
        <dbReference type="ChEBI" id="CHEBI:30616"/>
    </ligand>
</feature>
<evidence type="ECO:0000256" key="3">
    <source>
        <dbReference type="ARBA" id="ARBA00022490"/>
    </source>
</evidence>
<dbReference type="NCBIfam" id="TIGR00125">
    <property type="entry name" value="cyt_tran_rel"/>
    <property type="match status" value="1"/>
</dbReference>
<evidence type="ECO:0000313" key="10">
    <source>
        <dbReference type="EMBL" id="AND41211.1"/>
    </source>
</evidence>
<dbReference type="STRING" id="1196031.A361_19310"/>
<keyword evidence="5 9" id="KW-0566">Pantothenate biosynthesis</keyword>
<evidence type="ECO:0000256" key="4">
    <source>
        <dbReference type="ARBA" id="ARBA00022598"/>
    </source>
</evidence>
<dbReference type="NCBIfam" id="TIGR00018">
    <property type="entry name" value="panC"/>
    <property type="match status" value="1"/>
</dbReference>
<dbReference type="EMBL" id="CP015506">
    <property type="protein sequence ID" value="AND41211.1"/>
    <property type="molecule type" value="Genomic_DNA"/>
</dbReference>
<dbReference type="Gene3D" id="3.40.50.620">
    <property type="entry name" value="HUPs"/>
    <property type="match status" value="1"/>
</dbReference>
<feature type="binding site" evidence="9">
    <location>
        <position position="61"/>
    </location>
    <ligand>
        <name>beta-alanine</name>
        <dbReference type="ChEBI" id="CHEBI:57966"/>
    </ligand>
</feature>
<comment type="function">
    <text evidence="9">Catalyzes the condensation of pantoate with beta-alanine in an ATP-dependent reaction via a pantoyl-adenylate intermediate.</text>
</comment>
<accession>A0A161J5W3</accession>
<protein>
    <recommendedName>
        <fullName evidence="9">Pantothenate synthetase</fullName>
        <shortName evidence="9">PS</shortName>
        <ecNumber evidence="9">6.3.2.1</ecNumber>
    </recommendedName>
    <alternativeName>
        <fullName evidence="9">Pantoate--beta-alanine ligase</fullName>
    </alternativeName>
    <alternativeName>
        <fullName evidence="9">Pantoate-activating enzyme</fullName>
    </alternativeName>
</protein>
<keyword evidence="3 9" id="KW-0963">Cytoplasm</keyword>
<evidence type="ECO:0000256" key="5">
    <source>
        <dbReference type="ARBA" id="ARBA00022655"/>
    </source>
</evidence>
<organism evidence="10 11">
    <name type="scientific">Cytobacillus oceanisediminis 2691</name>
    <dbReference type="NCBI Taxonomy" id="1196031"/>
    <lineage>
        <taxon>Bacteria</taxon>
        <taxon>Bacillati</taxon>
        <taxon>Bacillota</taxon>
        <taxon>Bacilli</taxon>
        <taxon>Bacillales</taxon>
        <taxon>Bacillaceae</taxon>
        <taxon>Cytobacillus</taxon>
    </lineage>
</organism>
<evidence type="ECO:0000256" key="1">
    <source>
        <dbReference type="ARBA" id="ARBA00004990"/>
    </source>
</evidence>
<gene>
    <name evidence="9" type="primary">panC</name>
    <name evidence="10" type="ORF">A361_19310</name>
</gene>
<dbReference type="InterPro" id="IPR014729">
    <property type="entry name" value="Rossmann-like_a/b/a_fold"/>
</dbReference>
<keyword evidence="6 9" id="KW-0547">Nucleotide-binding</keyword>
<evidence type="ECO:0000256" key="2">
    <source>
        <dbReference type="ARBA" id="ARBA00009256"/>
    </source>
</evidence>
<dbReference type="InterPro" id="IPR042176">
    <property type="entry name" value="Pantoate_ligase_C"/>
</dbReference>
<dbReference type="GO" id="GO:0004592">
    <property type="term" value="F:pantoate-beta-alanine ligase activity"/>
    <property type="evidence" value="ECO:0007669"/>
    <property type="project" value="UniProtKB-UniRule"/>
</dbReference>
<dbReference type="HAMAP" id="MF_00158">
    <property type="entry name" value="PanC"/>
    <property type="match status" value="1"/>
</dbReference>
<proteinExistence type="inferred from homology"/>
<feature type="active site" description="Proton donor" evidence="9">
    <location>
        <position position="37"/>
    </location>
</feature>
<dbReference type="KEGG" id="bon:A361_19310"/>
<dbReference type="CDD" id="cd00560">
    <property type="entry name" value="PanC"/>
    <property type="match status" value="1"/>
</dbReference>
<evidence type="ECO:0000256" key="7">
    <source>
        <dbReference type="ARBA" id="ARBA00022840"/>
    </source>
</evidence>
<dbReference type="Proteomes" id="UP000077856">
    <property type="component" value="Chromosome"/>
</dbReference>
<feature type="binding site" evidence="9">
    <location>
        <position position="176"/>
    </location>
    <ligand>
        <name>ATP</name>
        <dbReference type="ChEBI" id="CHEBI:30616"/>
    </ligand>
</feature>
<comment type="subunit">
    <text evidence="9">Homodimer.</text>
</comment>
<reference evidence="10 11" key="1">
    <citation type="submission" date="2016-04" db="EMBL/GenBank/DDBJ databases">
        <title>Complete genome sequence of Bacillus oceanisediminis strain 2691.</title>
        <authorList>
            <person name="Jeong H."/>
            <person name="Kim H.J."/>
            <person name="Lee D.-W."/>
        </authorList>
    </citation>
    <scope>NUCLEOTIDE SEQUENCE [LARGE SCALE GENOMIC DNA]</scope>
    <source>
        <strain evidence="10 11">2691</strain>
    </source>
</reference>
<feature type="binding site" evidence="9">
    <location>
        <position position="61"/>
    </location>
    <ligand>
        <name>(R)-pantoate</name>
        <dbReference type="ChEBI" id="CHEBI:15980"/>
    </ligand>
</feature>
<evidence type="ECO:0000256" key="9">
    <source>
        <dbReference type="HAMAP-Rule" id="MF_00158"/>
    </source>
</evidence>